<feature type="transmembrane region" description="Helical" evidence="2">
    <location>
        <begin position="24"/>
        <end position="44"/>
    </location>
</feature>
<feature type="compositionally biased region" description="Basic and acidic residues" evidence="1">
    <location>
        <begin position="1"/>
        <end position="11"/>
    </location>
</feature>
<dbReference type="AlphaFoldDB" id="A0A1E3W916"/>
<keyword evidence="4" id="KW-1185">Reference proteome</keyword>
<feature type="region of interest" description="Disordered" evidence="1">
    <location>
        <begin position="1"/>
        <end position="21"/>
    </location>
</feature>
<evidence type="ECO:0000313" key="4">
    <source>
        <dbReference type="Proteomes" id="UP000095042"/>
    </source>
</evidence>
<protein>
    <submittedName>
        <fullName evidence="3">Uncharacterized protein</fullName>
    </submittedName>
</protein>
<reference evidence="3 4" key="1">
    <citation type="journal article" date="2016" name="Environ. Microbiol.">
        <title>New Methyloceanibacter diversity from North Sea sediments includes methanotroph containing solely the soluble methane monooxygenase.</title>
        <authorList>
            <person name="Vekeman B."/>
            <person name="Kerckhof F.M."/>
            <person name="Cremers G."/>
            <person name="de Vos P."/>
            <person name="Vandamme P."/>
            <person name="Boon N."/>
            <person name="Op den Camp H.J."/>
            <person name="Heylen K."/>
        </authorList>
    </citation>
    <scope>NUCLEOTIDE SEQUENCE [LARGE SCALE GENOMIC DNA]</scope>
    <source>
        <strain evidence="3 4">R-67177</strain>
    </source>
</reference>
<gene>
    <name evidence="3" type="ORF">AUC71_16270</name>
</gene>
<evidence type="ECO:0000256" key="1">
    <source>
        <dbReference type="SAM" id="MobiDB-lite"/>
    </source>
</evidence>
<keyword evidence="2" id="KW-1133">Transmembrane helix</keyword>
<proteinExistence type="predicted"/>
<evidence type="ECO:0000256" key="2">
    <source>
        <dbReference type="SAM" id="Phobius"/>
    </source>
</evidence>
<dbReference type="EMBL" id="LPWD01000356">
    <property type="protein sequence ID" value="ODS02266.1"/>
    <property type="molecule type" value="Genomic_DNA"/>
</dbReference>
<dbReference type="Proteomes" id="UP000095042">
    <property type="component" value="Unassembled WGS sequence"/>
</dbReference>
<accession>A0A1E3W916</accession>
<keyword evidence="2" id="KW-0472">Membrane</keyword>
<evidence type="ECO:0000313" key="3">
    <source>
        <dbReference type="EMBL" id="ODS02266.1"/>
    </source>
</evidence>
<name>A0A1E3W916_9HYPH</name>
<organism evidence="3 4">
    <name type="scientific">Methyloceanibacter marginalis</name>
    <dbReference type="NCBI Taxonomy" id="1774971"/>
    <lineage>
        <taxon>Bacteria</taxon>
        <taxon>Pseudomonadati</taxon>
        <taxon>Pseudomonadota</taxon>
        <taxon>Alphaproteobacteria</taxon>
        <taxon>Hyphomicrobiales</taxon>
        <taxon>Hyphomicrobiaceae</taxon>
        <taxon>Methyloceanibacter</taxon>
    </lineage>
</organism>
<comment type="caution">
    <text evidence="3">The sequence shown here is derived from an EMBL/GenBank/DDBJ whole genome shotgun (WGS) entry which is preliminary data.</text>
</comment>
<sequence>MTVAKSDKKPTEPSTDATGAKSHTGLYVIGAVVVAAVIAGVFFMRDGAPAIRTHRSKTRRSPC</sequence>
<keyword evidence="2" id="KW-0812">Transmembrane</keyword>